<dbReference type="PANTHER" id="PTHR43812">
    <property type="entry name" value="BLR2425 PROTEIN"/>
    <property type="match status" value="1"/>
</dbReference>
<dbReference type="PANTHER" id="PTHR43812:SF2">
    <property type="entry name" value="FLAVIN REDUCTASE LIKE DOMAIN-CONTAINING PROTEIN"/>
    <property type="match status" value="1"/>
</dbReference>
<sequence length="245" mass="27159">MTDQQTPSLRAQRSNPDYLPGGILDCFAALAMTKRKQRVTDKDLYFYEPSKGHGLKHDPFNAIIAPRPIGWISSRDTKGHVNLAPYSFFNAFCYVPPIIGFSSTNWKDTVSNMEQTGEFVWNLTTMDLAKHMNATAAHVGPEVDEFKLAGLTAVPGKLVNVPRVAESPVAFECKVSDIVRLKGADGKEADAWLTLGEVVAVHIDKAMIKDGVYQTAAARPIVRAGRRGDYFEIKPENMFEMVRPD</sequence>
<dbReference type="SUPFAM" id="SSF50475">
    <property type="entry name" value="FMN-binding split barrel"/>
    <property type="match status" value="1"/>
</dbReference>
<dbReference type="Pfam" id="PF01613">
    <property type="entry name" value="Flavin_Reduct"/>
    <property type="match status" value="1"/>
</dbReference>
<dbReference type="Gene3D" id="2.30.110.10">
    <property type="entry name" value="Electron Transport, Fmn-binding Protein, Chain A"/>
    <property type="match status" value="1"/>
</dbReference>
<dbReference type="InterPro" id="IPR002563">
    <property type="entry name" value="Flavin_Rdtase-like_dom"/>
</dbReference>
<accession>A0ABV2S4Q9</accession>
<evidence type="ECO:0000313" key="2">
    <source>
        <dbReference type="EMBL" id="MET4724174.1"/>
    </source>
</evidence>
<evidence type="ECO:0000313" key="3">
    <source>
        <dbReference type="Proteomes" id="UP001549291"/>
    </source>
</evidence>
<dbReference type="SMART" id="SM00903">
    <property type="entry name" value="Flavin_Reduct"/>
    <property type="match status" value="1"/>
</dbReference>
<dbReference type="Proteomes" id="UP001549291">
    <property type="component" value="Unassembled WGS sequence"/>
</dbReference>
<reference evidence="2 3" key="1">
    <citation type="submission" date="2024-06" db="EMBL/GenBank/DDBJ databases">
        <title>Genomic Encyclopedia of Type Strains, Phase V (KMG-V): Genome sequencing to study the core and pangenomes of soil and plant-associated prokaryotes.</title>
        <authorList>
            <person name="Whitman W."/>
        </authorList>
    </citation>
    <scope>NUCLEOTIDE SEQUENCE [LARGE SCALE GENOMIC DNA]</scope>
    <source>
        <strain evidence="2 3">USDA 160</strain>
    </source>
</reference>
<feature type="domain" description="Flavin reductase like" evidence="1">
    <location>
        <begin position="62"/>
        <end position="215"/>
    </location>
</feature>
<gene>
    <name evidence="2" type="ORF">ABIF63_008280</name>
</gene>
<dbReference type="EMBL" id="JBEPTQ010000002">
    <property type="protein sequence ID" value="MET4724174.1"/>
    <property type="molecule type" value="Genomic_DNA"/>
</dbReference>
<dbReference type="InterPro" id="IPR012349">
    <property type="entry name" value="Split_barrel_FMN-bd"/>
</dbReference>
<evidence type="ECO:0000259" key="1">
    <source>
        <dbReference type="SMART" id="SM00903"/>
    </source>
</evidence>
<protein>
    <submittedName>
        <fullName evidence="2">Flavin reductase (DIM6/NTAB) family NADH-FMN oxidoreductase RutF</fullName>
    </submittedName>
</protein>
<organism evidence="2 3">
    <name type="scientific">Bradyrhizobium japonicum</name>
    <dbReference type="NCBI Taxonomy" id="375"/>
    <lineage>
        <taxon>Bacteria</taxon>
        <taxon>Pseudomonadati</taxon>
        <taxon>Pseudomonadota</taxon>
        <taxon>Alphaproteobacteria</taxon>
        <taxon>Hyphomicrobiales</taxon>
        <taxon>Nitrobacteraceae</taxon>
        <taxon>Bradyrhizobium</taxon>
    </lineage>
</organism>
<comment type="caution">
    <text evidence="2">The sequence shown here is derived from an EMBL/GenBank/DDBJ whole genome shotgun (WGS) entry which is preliminary data.</text>
</comment>
<proteinExistence type="predicted"/>
<keyword evidence="3" id="KW-1185">Reference proteome</keyword>
<name>A0ABV2S4Q9_BRAJP</name>